<feature type="compositionally biased region" description="Basic and acidic residues" evidence="9">
    <location>
        <begin position="653"/>
        <end position="662"/>
    </location>
</feature>
<evidence type="ECO:0000259" key="11">
    <source>
        <dbReference type="PROSITE" id="PS50010"/>
    </source>
</evidence>
<keyword evidence="2" id="KW-0963">Cytoplasm</keyword>
<evidence type="ECO:0000256" key="2">
    <source>
        <dbReference type="ARBA" id="ARBA00022490"/>
    </source>
</evidence>
<evidence type="ECO:0000256" key="8">
    <source>
        <dbReference type="PROSITE-ProRule" id="PRU00091"/>
    </source>
</evidence>
<evidence type="ECO:0000259" key="12">
    <source>
        <dbReference type="PROSITE" id="PS50178"/>
    </source>
</evidence>
<sequence length="1268" mass="148474">MSTRNQVANEILTTERSYVTNLSILVNDFLNELKNFARENKPIINEKDIASIFSNIYGILSINLELQNELEERIKNWDDNSRLGDFFLKLIPYLRLYKSYIQSYDTAIQTLLKYKKMSKYSQWEAEKKKQHGGLSLESYLIMPVQRLPRYQLLLKELVKNTNENHCDFNDLMKAQNEITQLNNTVNESIKEKEHMNKMLEIQHRITNKPIKDVLVAPHRRYIYEGDLMKISKKKPLKKHFALFSDILFYGIVSGGNYTIEKKCHLRYVYVRGFEDNSFLQNAIGIKYTNKIITLTANSSEEKNKWIDLIKKASDELRHNYSTLQIDKESEISQFLDHDFVYEENKDFNESQIPMWVPFYLCHECSICQTSFGTFKRKYHCKNCGNVVCNSCSRHKAILPHFDSTPRRICNKCSLLFNTNEENLPEDFEIIENDNIEKKKLTKHNTLASITINNEKTKNEKPKLLKSSNRTLSAYPNIKNEGDETFELISLEFKSNKPYIDQDRFVSQRVKKEIPPKKPLKTEFQKQKSLEIQQKYQQKFDELEKNGINLHEYAFEQYQLFIIKMIESNSNGIKESEESEKTEKSENKKFVDKVIKQTDKQKDKQKEIEPHWVLPKLPEEQKLTKHKSKEKQIKNENITSQKMKKAKSQSNLMKNEKKGDHNLINEPENDPKNNLSNQPRIQSLANILNQPRQKSNQTTNRSKPPLPTRLTPNEIQKKLQNQNKPPIQPRLKPNETENEDKPPIQPRLKPNETENQDKPPIQPRLKPNKTENEDKPPIQPRLKSNETENQNKPPIQPRLKPTSPQLQNQNKPPIQPRLKPNKTENEDKPPIQPRLKPTSPQLQNQNKPPIQPRLKPNKTENEDKPPIQPRLKQTSPQIQNQNKPPIQPRLKPNKTENEDKPPIQPRLKQTSPQIQNQNKPPIQPRLKQNSPPTTNRSKPPLPTRLTPNEIQKKLQNQDKPPIQPRLKPNETENQDKPPIQPRLKQTSPQIQNQDKPPIQPRLKPTSPQIQNEDKPPIQPRLKPNKTENEDKPPIQPRLKPTSPQIQNQNKPPIQPRLKPTSPQLQNQNKPPIQPRLKPTSPQIQNENKPPIQPRLKPTSPQIQNQDKPPIQPRLKPTQIQNEDKPPIQPRLKPTSPQIQNQDKPPIQPRLKPTQRARATQNQPFQARSRTGRRSPQQNQSEDQNQNKTQFPQRARVLQRARRFQQVFQARSRTGRRSPQQNQSEDQNQNKTQFPQRARATQNQPFQARSRTGRRSPQKNQNQNQNQNQN</sequence>
<dbReference type="InterPro" id="IPR011011">
    <property type="entry name" value="Znf_FYVE_PHD"/>
</dbReference>
<dbReference type="InterPro" id="IPR017455">
    <property type="entry name" value="Znf_FYVE-rel"/>
</dbReference>
<feature type="compositionally biased region" description="Polar residues" evidence="9">
    <location>
        <begin position="709"/>
        <end position="724"/>
    </location>
</feature>
<dbReference type="PANTHER" id="PTHR12673:SF159">
    <property type="entry name" value="LD03170P"/>
    <property type="match status" value="1"/>
</dbReference>
<feature type="compositionally biased region" description="Polar residues" evidence="9">
    <location>
        <begin position="982"/>
        <end position="993"/>
    </location>
</feature>
<dbReference type="Gene3D" id="2.30.29.30">
    <property type="entry name" value="Pleckstrin-homology domain (PH domain)/Phosphotyrosine-binding domain (PTB)"/>
    <property type="match status" value="1"/>
</dbReference>
<evidence type="ECO:0000256" key="4">
    <source>
        <dbReference type="ARBA" id="ARBA00022723"/>
    </source>
</evidence>
<dbReference type="OrthoDB" id="70570at2759"/>
<dbReference type="SMART" id="SM00064">
    <property type="entry name" value="FYVE"/>
    <property type="match status" value="1"/>
</dbReference>
<keyword evidence="3" id="KW-0344">Guanine-nucleotide releasing factor</keyword>
<dbReference type="GO" id="GO:0008270">
    <property type="term" value="F:zinc ion binding"/>
    <property type="evidence" value="ECO:0007669"/>
    <property type="project" value="UniProtKB-KW"/>
</dbReference>
<accession>A0A9Q0REW9</accession>
<feature type="domain" description="FYVE-type" evidence="12">
    <location>
        <begin position="363"/>
        <end position="417"/>
    </location>
</feature>
<dbReference type="GO" id="GO:0005737">
    <property type="term" value="C:cytoplasm"/>
    <property type="evidence" value="ECO:0007669"/>
    <property type="project" value="TreeGrafter"/>
</dbReference>
<dbReference type="InterPro" id="IPR051092">
    <property type="entry name" value="FYVE_RhoGEF_PH"/>
</dbReference>
<dbReference type="Gene3D" id="1.20.900.10">
    <property type="entry name" value="Dbl homology (DH) domain"/>
    <property type="match status" value="1"/>
</dbReference>
<keyword evidence="6" id="KW-0862">Zinc</keyword>
<dbReference type="AlphaFoldDB" id="A0A9Q0REW9"/>
<protein>
    <submittedName>
        <fullName evidence="13">Faciogenital dysplasia protein</fullName>
    </submittedName>
</protein>
<dbReference type="InterPro" id="IPR000306">
    <property type="entry name" value="Znf_FYVE"/>
</dbReference>
<evidence type="ECO:0000256" key="3">
    <source>
        <dbReference type="ARBA" id="ARBA00022658"/>
    </source>
</evidence>
<evidence type="ECO:0000313" key="14">
    <source>
        <dbReference type="Proteomes" id="UP001149090"/>
    </source>
</evidence>
<evidence type="ECO:0000259" key="10">
    <source>
        <dbReference type="PROSITE" id="PS50003"/>
    </source>
</evidence>
<dbReference type="Proteomes" id="UP001149090">
    <property type="component" value="Unassembled WGS sequence"/>
</dbReference>
<dbReference type="OMA" id="QPRLKPN"/>
<dbReference type="GO" id="GO:0005085">
    <property type="term" value="F:guanyl-nucleotide exchange factor activity"/>
    <property type="evidence" value="ECO:0007669"/>
    <property type="project" value="UniProtKB-KW"/>
</dbReference>
<dbReference type="SUPFAM" id="SSF48065">
    <property type="entry name" value="DBL homology domain (DH-domain)"/>
    <property type="match status" value="1"/>
</dbReference>
<keyword evidence="7" id="KW-0206">Cytoskeleton</keyword>
<feature type="compositionally biased region" description="Polar residues" evidence="9">
    <location>
        <begin position="801"/>
        <end position="811"/>
    </location>
</feature>
<feature type="compositionally biased region" description="Low complexity" evidence="9">
    <location>
        <begin position="1256"/>
        <end position="1268"/>
    </location>
</feature>
<dbReference type="Gene3D" id="3.30.40.10">
    <property type="entry name" value="Zinc/RING finger domain, C3HC4 (zinc finger)"/>
    <property type="match status" value="1"/>
</dbReference>
<dbReference type="InterPro" id="IPR000219">
    <property type="entry name" value="DH_dom"/>
</dbReference>
<feature type="compositionally biased region" description="Basic and acidic residues" evidence="9">
    <location>
        <begin position="596"/>
        <end position="609"/>
    </location>
</feature>
<feature type="compositionally biased region" description="Polar residues" evidence="9">
    <location>
        <begin position="925"/>
        <end position="936"/>
    </location>
</feature>
<dbReference type="InterPro" id="IPR001849">
    <property type="entry name" value="PH_domain"/>
</dbReference>
<feature type="compositionally biased region" description="Polar residues" evidence="9">
    <location>
        <begin position="671"/>
        <end position="701"/>
    </location>
</feature>
<dbReference type="Pfam" id="PF00621">
    <property type="entry name" value="RhoGEF"/>
    <property type="match status" value="1"/>
</dbReference>
<dbReference type="PROSITE" id="PS00741">
    <property type="entry name" value="DH_1"/>
    <property type="match status" value="1"/>
</dbReference>
<dbReference type="Pfam" id="PF01363">
    <property type="entry name" value="FYVE"/>
    <property type="match status" value="1"/>
</dbReference>
<feature type="compositionally biased region" description="Basic and acidic residues" evidence="9">
    <location>
        <begin position="731"/>
        <end position="741"/>
    </location>
</feature>
<dbReference type="SMART" id="SM00325">
    <property type="entry name" value="RhoGEF"/>
    <property type="match status" value="1"/>
</dbReference>
<keyword evidence="14" id="KW-1185">Reference proteome</keyword>
<comment type="subcellular location">
    <subcellularLocation>
        <location evidence="1">Cytoplasm</location>
        <location evidence="1">Cytoskeleton</location>
    </subcellularLocation>
</comment>
<feature type="domain" description="PH" evidence="10">
    <location>
        <begin position="220"/>
        <end position="314"/>
    </location>
</feature>
<dbReference type="PANTHER" id="PTHR12673">
    <property type="entry name" value="FACIOGENITAL DYSPLASIA PROTEIN"/>
    <property type="match status" value="1"/>
</dbReference>
<dbReference type="EMBL" id="JAPDFW010000057">
    <property type="protein sequence ID" value="KAJ5077607.1"/>
    <property type="molecule type" value="Genomic_DNA"/>
</dbReference>
<dbReference type="GO" id="GO:0035556">
    <property type="term" value="P:intracellular signal transduction"/>
    <property type="evidence" value="ECO:0007669"/>
    <property type="project" value="InterPro"/>
</dbReference>
<feature type="region of interest" description="Disordered" evidence="9">
    <location>
        <begin position="596"/>
        <end position="1268"/>
    </location>
</feature>
<organism evidence="13 14">
    <name type="scientific">Anaeramoeba ignava</name>
    <name type="common">Anaerobic marine amoeba</name>
    <dbReference type="NCBI Taxonomy" id="1746090"/>
    <lineage>
        <taxon>Eukaryota</taxon>
        <taxon>Metamonada</taxon>
        <taxon>Anaeramoebidae</taxon>
        <taxon>Anaeramoeba</taxon>
    </lineage>
</organism>
<evidence type="ECO:0000256" key="9">
    <source>
        <dbReference type="SAM" id="MobiDB-lite"/>
    </source>
</evidence>
<dbReference type="CDD" id="cd00160">
    <property type="entry name" value="RhoGEF"/>
    <property type="match status" value="1"/>
</dbReference>
<evidence type="ECO:0000256" key="1">
    <source>
        <dbReference type="ARBA" id="ARBA00004245"/>
    </source>
</evidence>
<feature type="compositionally biased region" description="Polar residues" evidence="9">
    <location>
        <begin position="1215"/>
        <end position="1248"/>
    </location>
</feature>
<dbReference type="PROSITE" id="PS50010">
    <property type="entry name" value="DH_2"/>
    <property type="match status" value="1"/>
</dbReference>
<reference evidence="13" key="1">
    <citation type="submission" date="2022-10" db="EMBL/GenBank/DDBJ databases">
        <title>Novel sulphate-reducing endosymbionts in the free-living metamonad Anaeramoeba.</title>
        <authorList>
            <person name="Jerlstrom-Hultqvist J."/>
            <person name="Cepicka I."/>
            <person name="Gallot-Lavallee L."/>
            <person name="Salas-Leiva D."/>
            <person name="Curtis B.A."/>
            <person name="Zahonova K."/>
            <person name="Pipaliya S."/>
            <person name="Dacks J."/>
            <person name="Roger A.J."/>
        </authorList>
    </citation>
    <scope>NUCLEOTIDE SEQUENCE</scope>
    <source>
        <strain evidence="13">BMAN</strain>
    </source>
</reference>
<name>A0A9Q0REW9_ANAIG</name>
<dbReference type="SUPFAM" id="SSF57903">
    <property type="entry name" value="FYVE/PHD zinc finger"/>
    <property type="match status" value="1"/>
</dbReference>
<dbReference type="InterPro" id="IPR013083">
    <property type="entry name" value="Znf_RING/FYVE/PHD"/>
</dbReference>
<dbReference type="InterPro" id="IPR001331">
    <property type="entry name" value="GDS_CDC24_CS"/>
</dbReference>
<comment type="caution">
    <text evidence="13">The sequence shown here is derived from an EMBL/GenBank/DDBJ whole genome shotgun (WGS) entry which is preliminary data.</text>
</comment>
<feature type="compositionally biased region" description="Polar residues" evidence="9">
    <location>
        <begin position="1155"/>
        <end position="1190"/>
    </location>
</feature>
<dbReference type="InterPro" id="IPR035899">
    <property type="entry name" value="DBL_dom_sf"/>
</dbReference>
<evidence type="ECO:0000256" key="5">
    <source>
        <dbReference type="ARBA" id="ARBA00022771"/>
    </source>
</evidence>
<evidence type="ECO:0000256" key="6">
    <source>
        <dbReference type="ARBA" id="ARBA00022833"/>
    </source>
</evidence>
<dbReference type="PROSITE" id="PS50178">
    <property type="entry name" value="ZF_FYVE"/>
    <property type="match status" value="1"/>
</dbReference>
<evidence type="ECO:0000313" key="13">
    <source>
        <dbReference type="EMBL" id="KAJ5077607.1"/>
    </source>
</evidence>
<feature type="compositionally biased region" description="Polar residues" evidence="9">
    <location>
        <begin position="837"/>
        <end position="847"/>
    </location>
</feature>
<dbReference type="PROSITE" id="PS50003">
    <property type="entry name" value="PH_DOMAIN"/>
    <property type="match status" value="1"/>
</dbReference>
<proteinExistence type="predicted"/>
<gene>
    <name evidence="13" type="ORF">M0811_05706</name>
</gene>
<evidence type="ECO:0000256" key="7">
    <source>
        <dbReference type="ARBA" id="ARBA00023212"/>
    </source>
</evidence>
<feature type="compositionally biased region" description="Polar residues" evidence="9">
    <location>
        <begin position="1059"/>
        <end position="1069"/>
    </location>
</feature>
<dbReference type="InterPro" id="IPR011993">
    <property type="entry name" value="PH-like_dom_sf"/>
</dbReference>
<feature type="domain" description="DH" evidence="11">
    <location>
        <begin position="3"/>
        <end position="188"/>
    </location>
</feature>
<keyword evidence="4" id="KW-0479">Metal-binding</keyword>
<keyword evidence="5 8" id="KW-0863">Zinc-finger</keyword>
<dbReference type="GO" id="GO:0005856">
    <property type="term" value="C:cytoskeleton"/>
    <property type="evidence" value="ECO:0007669"/>
    <property type="project" value="UniProtKB-SubCell"/>
</dbReference>
<dbReference type="SMART" id="SM00233">
    <property type="entry name" value="PH"/>
    <property type="match status" value="1"/>
</dbReference>
<dbReference type="SUPFAM" id="SSF50729">
    <property type="entry name" value="PH domain-like"/>
    <property type="match status" value="1"/>
</dbReference>